<protein>
    <recommendedName>
        <fullName evidence="1">Anaphase-promoting complex subunit 2</fullName>
    </recommendedName>
</protein>
<dbReference type="OrthoDB" id="5581181at2759"/>
<feature type="region of interest" description="Disordered" evidence="7">
    <location>
        <begin position="78"/>
        <end position="117"/>
    </location>
</feature>
<keyword evidence="11" id="KW-1185">Reference proteome</keyword>
<keyword evidence="5" id="KW-0131">Cell cycle</keyword>
<feature type="compositionally biased region" description="Acidic residues" evidence="7">
    <location>
        <begin position="1175"/>
        <end position="1185"/>
    </location>
</feature>
<feature type="region of interest" description="Disordered" evidence="7">
    <location>
        <begin position="374"/>
        <end position="403"/>
    </location>
</feature>
<accession>A0A3N4M282</accession>
<feature type="compositionally biased region" description="Pro residues" evidence="7">
    <location>
        <begin position="21"/>
        <end position="31"/>
    </location>
</feature>
<dbReference type="InterPro" id="IPR057975">
    <property type="entry name" value="TPR_ANAPC2"/>
</dbReference>
<dbReference type="GO" id="GO:0006511">
    <property type="term" value="P:ubiquitin-dependent protein catabolic process"/>
    <property type="evidence" value="ECO:0007669"/>
    <property type="project" value="InterPro"/>
</dbReference>
<dbReference type="InterPro" id="IPR044554">
    <property type="entry name" value="ANAPC2"/>
</dbReference>
<evidence type="ECO:0000259" key="9">
    <source>
        <dbReference type="PROSITE" id="PS50069"/>
    </source>
</evidence>
<dbReference type="EMBL" id="ML121528">
    <property type="protein sequence ID" value="RPB29160.1"/>
    <property type="molecule type" value="Genomic_DNA"/>
</dbReference>
<keyword evidence="3" id="KW-0498">Mitosis</keyword>
<evidence type="ECO:0000256" key="8">
    <source>
        <dbReference type="SAM" id="Phobius"/>
    </source>
</evidence>
<organism evidence="10 11">
    <name type="scientific">Terfezia boudieri ATCC MYA-4762</name>
    <dbReference type="NCBI Taxonomy" id="1051890"/>
    <lineage>
        <taxon>Eukaryota</taxon>
        <taxon>Fungi</taxon>
        <taxon>Dikarya</taxon>
        <taxon>Ascomycota</taxon>
        <taxon>Pezizomycotina</taxon>
        <taxon>Pezizomycetes</taxon>
        <taxon>Pezizales</taxon>
        <taxon>Pezizaceae</taxon>
        <taxon>Terfezia</taxon>
    </lineage>
</organism>
<dbReference type="Proteomes" id="UP000267821">
    <property type="component" value="Unassembled WGS sequence"/>
</dbReference>
<feature type="region of interest" description="Disordered" evidence="7">
    <location>
        <begin position="275"/>
        <end position="313"/>
    </location>
</feature>
<dbReference type="InterPro" id="IPR036390">
    <property type="entry name" value="WH_DNA-bd_sf"/>
</dbReference>
<dbReference type="SUPFAM" id="SSF46785">
    <property type="entry name" value="Winged helix' DNA-binding domain"/>
    <property type="match status" value="1"/>
</dbReference>
<dbReference type="SUPFAM" id="SSF75632">
    <property type="entry name" value="Cullin homology domain"/>
    <property type="match status" value="1"/>
</dbReference>
<evidence type="ECO:0000256" key="6">
    <source>
        <dbReference type="PROSITE-ProRule" id="PRU00330"/>
    </source>
</evidence>
<evidence type="ECO:0000313" key="11">
    <source>
        <dbReference type="Proteomes" id="UP000267821"/>
    </source>
</evidence>
<evidence type="ECO:0000256" key="1">
    <source>
        <dbReference type="ARBA" id="ARBA00016068"/>
    </source>
</evidence>
<feature type="region of interest" description="Disordered" evidence="7">
    <location>
        <begin position="1"/>
        <end position="49"/>
    </location>
</feature>
<dbReference type="GO" id="GO:0070979">
    <property type="term" value="P:protein K11-linked ubiquitination"/>
    <property type="evidence" value="ECO:0007669"/>
    <property type="project" value="TreeGrafter"/>
</dbReference>
<gene>
    <name evidence="10" type="ORF">L211DRAFT_260280</name>
</gene>
<feature type="region of interest" description="Disordered" evidence="7">
    <location>
        <begin position="554"/>
        <end position="577"/>
    </location>
</feature>
<feature type="domain" description="Cullin family profile" evidence="9">
    <location>
        <begin position="873"/>
        <end position="1123"/>
    </location>
</feature>
<dbReference type="GO" id="GO:0031625">
    <property type="term" value="F:ubiquitin protein ligase binding"/>
    <property type="evidence" value="ECO:0007669"/>
    <property type="project" value="InterPro"/>
</dbReference>
<dbReference type="PANTHER" id="PTHR45957">
    <property type="entry name" value="ANAPHASE-PROMOTING COMPLEX SUBUNIT 2"/>
    <property type="match status" value="1"/>
</dbReference>
<dbReference type="SMART" id="SM00182">
    <property type="entry name" value="CULLIN"/>
    <property type="match status" value="1"/>
</dbReference>
<keyword evidence="4" id="KW-0833">Ubl conjugation pathway</keyword>
<dbReference type="GO" id="GO:0051301">
    <property type="term" value="P:cell division"/>
    <property type="evidence" value="ECO:0007669"/>
    <property type="project" value="UniProtKB-KW"/>
</dbReference>
<dbReference type="InterPro" id="IPR036388">
    <property type="entry name" value="WH-like_DNA-bd_sf"/>
</dbReference>
<feature type="compositionally biased region" description="Acidic residues" evidence="7">
    <location>
        <begin position="304"/>
        <end position="313"/>
    </location>
</feature>
<dbReference type="GO" id="GO:0005680">
    <property type="term" value="C:anaphase-promoting complex"/>
    <property type="evidence" value="ECO:0007669"/>
    <property type="project" value="TreeGrafter"/>
</dbReference>
<feature type="compositionally biased region" description="Acidic residues" evidence="7">
    <location>
        <begin position="378"/>
        <end position="396"/>
    </location>
</feature>
<dbReference type="Pfam" id="PF08672">
    <property type="entry name" value="ANAPC2"/>
    <property type="match status" value="1"/>
</dbReference>
<feature type="region of interest" description="Disordered" evidence="7">
    <location>
        <begin position="1154"/>
        <end position="1185"/>
    </location>
</feature>
<evidence type="ECO:0000256" key="5">
    <source>
        <dbReference type="ARBA" id="ARBA00023306"/>
    </source>
</evidence>
<dbReference type="InterPro" id="IPR016158">
    <property type="entry name" value="Cullin_homology"/>
</dbReference>
<sequence>METTFSTPPRPYQHTTTPLAPMGPPPPPPSHASPCRDYTPYLTTGNSVLSRRRKRVFESVFPPSDAIAAGVPTPVASFIGSTQSQSSQSQSQSQGQSQGQNQDIQSQGSGGVSSQGVRDWDRAWHAATTVLRFEDGGFEGALVRDETPWVTLKNKYISQKEVAMSKYPGVESGIRALLTKVAEEDAEQASLGCGCGEARTVPSLVEWYSWEVKRHYLAWIKPKIVDELLHVDERKGVAPSEWRLRSILERLRGAWEVYVGVGRRWVFKKVRVGSARSGQGGSRVGEALFGSGRKDEANSGSLQVDDEEDTEDDEEFVVGYVDEEMDGDVDEFALGRFVSSLNSVLSFSLRDPEWSRLVYEVFIEWCGCILNSPPGMAGDEEDDEGQEEQQGEEQPSDGDISSLDTPSIIIDDSIIADPEELTQIDDDMLLNTPTSTASHSRSRNQSRFPLGDLYSKTAAPIKRTKKQIAAQASLLTAWSHLQTLNLGGSGRRGERVFAEVISVLVTKYIEGMYANHWANEDEEGNAKDVTVDIGLWIEREVGGLVRLVLIGDGKGKGKKEGGGRNGRRNGGVDREARDRVLSPRASFRASELGIGGASVRRRGASRLSIDGVMLGATPTGGTRRGGGLAALAALAGVDVGRLLIRNMKKGDADRKGEEDVSVVVLRKEDIEGWKKMALGRLGRLRVRELFEIVVDWPDSLGGVMDLRAYITTPQTRMHLTTSFTTAINNRILHPAASTTDILRVYISLIRAFSVLDPRGVLLDRVTRGIRRYLREREDTVRVIVKGLMGGDWSAVKREDDDHAHSSGNNTRGFEEDDLADLAEDLFRGSTTPASQSATLGDELDFDDMTWVPDPIDAGPEYRRIKGTDVVGSLISLYESKEVFVKEFQAVLAERLLECRDYEGVSEEVKSYEPEIQTLELLRGRFGEGSVQGCDVMLRDIQVGARTDANVRNEEKLLSAKDGGVEFHAKILSHLFWPTEMKDEAAVSGATGGAGGVAWGGMGGAWVAGQGEKKQLYKLPKEIEDLQKRYEHGFEKLNGKRKLEWRDALGYVRVELELEDRIVEVRDAKPWCVAVINAFGDNESGGGSAEDGERWKRVRKTVKELRRELEMSEGLVRRGLQYWVAKGVLREVKPSPSSSTAATAGNETYIVMERIDDISDDSPSTTTKESTSTAGQEEEVEVEVEMDTTPDAGDRYAEQPLSAEKQVYAQFIVGMLTNAAGPMGLDRIMMMLGMLVPGGVRCGREEMGELVERTVVFIFIFIFNFWHGLRSVVGGALIVLLLHWVAFTMACVY</sequence>
<dbReference type="InterPro" id="IPR014786">
    <property type="entry name" value="ANAPC2_C"/>
</dbReference>
<dbReference type="Gene3D" id="3.30.230.130">
    <property type="entry name" value="Cullin, Chain C, Domain 2"/>
    <property type="match status" value="1"/>
</dbReference>
<dbReference type="GO" id="GO:0007091">
    <property type="term" value="P:metaphase/anaphase transition of mitotic cell cycle"/>
    <property type="evidence" value="ECO:0007669"/>
    <property type="project" value="TreeGrafter"/>
</dbReference>
<feature type="compositionally biased region" description="Low complexity" evidence="7">
    <location>
        <begin position="80"/>
        <end position="107"/>
    </location>
</feature>
<dbReference type="PANTHER" id="PTHR45957:SF1">
    <property type="entry name" value="ANAPHASE-PROMOTING COMPLEX SUBUNIT 2"/>
    <property type="match status" value="1"/>
</dbReference>
<evidence type="ECO:0000256" key="7">
    <source>
        <dbReference type="SAM" id="MobiDB-lite"/>
    </source>
</evidence>
<dbReference type="InterPro" id="IPR036317">
    <property type="entry name" value="Cullin_homology_sf"/>
</dbReference>
<proteinExistence type="inferred from homology"/>
<dbReference type="Gene3D" id="1.10.10.10">
    <property type="entry name" value="Winged helix-like DNA-binding domain superfamily/Winged helix DNA-binding domain"/>
    <property type="match status" value="1"/>
</dbReference>
<keyword evidence="8" id="KW-1133">Transmembrane helix</keyword>
<dbReference type="Pfam" id="PF25773">
    <property type="entry name" value="TPR_ANAPC2"/>
    <property type="match status" value="1"/>
</dbReference>
<comment type="similarity">
    <text evidence="6">Belongs to the cullin family.</text>
</comment>
<evidence type="ECO:0000256" key="2">
    <source>
        <dbReference type="ARBA" id="ARBA00022618"/>
    </source>
</evidence>
<reference evidence="10 11" key="1">
    <citation type="journal article" date="2018" name="Nat. Ecol. Evol.">
        <title>Pezizomycetes genomes reveal the molecular basis of ectomycorrhizal truffle lifestyle.</title>
        <authorList>
            <person name="Murat C."/>
            <person name="Payen T."/>
            <person name="Noel B."/>
            <person name="Kuo A."/>
            <person name="Morin E."/>
            <person name="Chen J."/>
            <person name="Kohler A."/>
            <person name="Krizsan K."/>
            <person name="Balestrini R."/>
            <person name="Da Silva C."/>
            <person name="Montanini B."/>
            <person name="Hainaut M."/>
            <person name="Levati E."/>
            <person name="Barry K.W."/>
            <person name="Belfiori B."/>
            <person name="Cichocki N."/>
            <person name="Clum A."/>
            <person name="Dockter R.B."/>
            <person name="Fauchery L."/>
            <person name="Guy J."/>
            <person name="Iotti M."/>
            <person name="Le Tacon F."/>
            <person name="Lindquist E.A."/>
            <person name="Lipzen A."/>
            <person name="Malagnac F."/>
            <person name="Mello A."/>
            <person name="Molinier V."/>
            <person name="Miyauchi S."/>
            <person name="Poulain J."/>
            <person name="Riccioni C."/>
            <person name="Rubini A."/>
            <person name="Sitrit Y."/>
            <person name="Splivallo R."/>
            <person name="Traeger S."/>
            <person name="Wang M."/>
            <person name="Zifcakova L."/>
            <person name="Wipf D."/>
            <person name="Zambonelli A."/>
            <person name="Paolocci F."/>
            <person name="Nowrousian M."/>
            <person name="Ottonello S."/>
            <person name="Baldrian P."/>
            <person name="Spatafora J.W."/>
            <person name="Henrissat B."/>
            <person name="Nagy L.G."/>
            <person name="Aury J.M."/>
            <person name="Wincker P."/>
            <person name="Grigoriev I.V."/>
            <person name="Bonfante P."/>
            <person name="Martin F.M."/>
        </authorList>
    </citation>
    <scope>NUCLEOTIDE SEQUENCE [LARGE SCALE GENOMIC DNA]</scope>
    <source>
        <strain evidence="10 11">ATCC MYA-4762</strain>
    </source>
</reference>
<evidence type="ECO:0000313" key="10">
    <source>
        <dbReference type="EMBL" id="RPB29160.1"/>
    </source>
</evidence>
<keyword evidence="2" id="KW-0132">Cell division</keyword>
<dbReference type="Gene3D" id="1.20.1310.10">
    <property type="entry name" value="Cullin Repeats"/>
    <property type="match status" value="1"/>
</dbReference>
<name>A0A3N4M282_9PEZI</name>
<feature type="compositionally biased region" description="Low complexity" evidence="7">
    <location>
        <begin position="1160"/>
        <end position="1172"/>
    </location>
</feature>
<feature type="transmembrane region" description="Helical" evidence="8">
    <location>
        <begin position="1271"/>
        <end position="1291"/>
    </location>
</feature>
<keyword evidence="8" id="KW-0812">Transmembrane</keyword>
<evidence type="ECO:0000256" key="3">
    <source>
        <dbReference type="ARBA" id="ARBA00022776"/>
    </source>
</evidence>
<dbReference type="InParanoid" id="A0A3N4M282"/>
<evidence type="ECO:0000256" key="4">
    <source>
        <dbReference type="ARBA" id="ARBA00022786"/>
    </source>
</evidence>
<feature type="compositionally biased region" description="Polar residues" evidence="7">
    <location>
        <begin position="1"/>
        <end position="17"/>
    </location>
</feature>
<dbReference type="STRING" id="1051890.A0A3N4M282"/>
<keyword evidence="8" id="KW-0472">Membrane</keyword>
<dbReference type="PROSITE" id="PS50069">
    <property type="entry name" value="CULLIN_2"/>
    <property type="match status" value="1"/>
</dbReference>